<evidence type="ECO:0000256" key="1">
    <source>
        <dbReference type="SAM" id="SignalP"/>
    </source>
</evidence>
<dbReference type="EMBL" id="HE600942">
    <property type="protein sequence ID" value="CAP34660.2"/>
    <property type="molecule type" value="Genomic_DNA"/>
</dbReference>
<dbReference type="STRING" id="6238.A8XPT4"/>
<keyword evidence="1" id="KW-0732">Signal</keyword>
<dbReference type="Proteomes" id="UP000008549">
    <property type="component" value="Unassembled WGS sequence"/>
</dbReference>
<evidence type="ECO:0000313" key="4">
    <source>
        <dbReference type="WormBase" id="CBG16787"/>
    </source>
</evidence>
<dbReference type="PANTHER" id="PTHR15208:SF2">
    <property type="entry name" value="RECEPTOR-BINDING CANCER ANTIGEN EXPRESSED ON SISO CELLS"/>
    <property type="match status" value="1"/>
</dbReference>
<dbReference type="eggNOG" id="ENOG502SFPA">
    <property type="taxonomic scope" value="Eukaryota"/>
</dbReference>
<evidence type="ECO:0000313" key="2">
    <source>
        <dbReference type="EMBL" id="CAP34660.2"/>
    </source>
</evidence>
<dbReference type="AlphaFoldDB" id="A8XPT4"/>
<dbReference type="InParanoid" id="A8XPT4"/>
<evidence type="ECO:0000313" key="3">
    <source>
        <dbReference type="Proteomes" id="UP000008549"/>
    </source>
</evidence>
<name>A8XPT4_CAEBR</name>
<dbReference type="GeneID" id="8587100"/>
<protein>
    <submittedName>
        <fullName evidence="2">Protein CBG16787</fullName>
    </submittedName>
</protein>
<organism evidence="2 3">
    <name type="scientific">Caenorhabditis briggsae</name>
    <dbReference type="NCBI Taxonomy" id="6238"/>
    <lineage>
        <taxon>Eukaryota</taxon>
        <taxon>Metazoa</taxon>
        <taxon>Ecdysozoa</taxon>
        <taxon>Nematoda</taxon>
        <taxon>Chromadorea</taxon>
        <taxon>Rhabditida</taxon>
        <taxon>Rhabditina</taxon>
        <taxon>Rhabditomorpha</taxon>
        <taxon>Rhabditoidea</taxon>
        <taxon>Rhabditidae</taxon>
        <taxon>Peloderinae</taxon>
        <taxon>Caenorhabditis</taxon>
    </lineage>
</organism>
<dbReference type="RefSeq" id="XP_002645102.2">
    <property type="nucleotide sequence ID" value="XM_002645056.2"/>
</dbReference>
<dbReference type="GO" id="GO:0030141">
    <property type="term" value="C:secretory granule"/>
    <property type="evidence" value="ECO:0000318"/>
    <property type="project" value="GO_Central"/>
</dbReference>
<keyword evidence="3" id="KW-1185">Reference proteome</keyword>
<dbReference type="KEGG" id="cbr:CBG_16787"/>
<accession>A8XPT4</accession>
<dbReference type="FunCoup" id="A8XPT4">
    <property type="interactions" value="36"/>
</dbReference>
<dbReference type="HOGENOM" id="CLU_1344298_0_0_1"/>
<sequence length="205" mass="23856">MSIVRALYVSVMRLLQLIISFFRSLCNGNRNKKRMEMDDVPFEVVVDNIRGDRKGEERASLLQNEVTDTWGDDDWDKKEEVNDKIEQWRNNNAQKTDTQQPKPEDDLFSTLEPTITSARKVVVAPRGGHSQPAAPQKNRFEFNESNVGVTAALEDMDDDLLGWGEDDLDTTLKEHREEQRKQLQLEHERRLQQKKLQNAQTHHML</sequence>
<feature type="signal peptide" evidence="1">
    <location>
        <begin position="1"/>
        <end position="28"/>
    </location>
</feature>
<dbReference type="OMA" id="CNGNRNK"/>
<dbReference type="CTD" id="8587100"/>
<gene>
    <name evidence="2 4" type="ORF">CBG16787</name>
    <name evidence="2" type="ORF">CBG_16787</name>
</gene>
<feature type="chain" id="PRO_5002733695" evidence="1">
    <location>
        <begin position="29"/>
        <end position="205"/>
    </location>
</feature>
<reference evidence="2 3" key="1">
    <citation type="journal article" date="2003" name="PLoS Biol.">
        <title>The genome sequence of Caenorhabditis briggsae: a platform for comparative genomics.</title>
        <authorList>
            <person name="Stein L.D."/>
            <person name="Bao Z."/>
            <person name="Blasiar D."/>
            <person name="Blumenthal T."/>
            <person name="Brent M.R."/>
            <person name="Chen N."/>
            <person name="Chinwalla A."/>
            <person name="Clarke L."/>
            <person name="Clee C."/>
            <person name="Coghlan A."/>
            <person name="Coulson A."/>
            <person name="D'Eustachio P."/>
            <person name="Fitch D.H."/>
            <person name="Fulton L.A."/>
            <person name="Fulton R.E."/>
            <person name="Griffiths-Jones S."/>
            <person name="Harris T.W."/>
            <person name="Hillier L.W."/>
            <person name="Kamath R."/>
            <person name="Kuwabara P.E."/>
            <person name="Mardis E.R."/>
            <person name="Marra M.A."/>
            <person name="Miner T.L."/>
            <person name="Minx P."/>
            <person name="Mullikin J.C."/>
            <person name="Plumb R.W."/>
            <person name="Rogers J."/>
            <person name="Schein J.E."/>
            <person name="Sohrmann M."/>
            <person name="Spieth J."/>
            <person name="Stajich J.E."/>
            <person name="Wei C."/>
            <person name="Willey D."/>
            <person name="Wilson R.K."/>
            <person name="Durbin R."/>
            <person name="Waterston R.H."/>
        </authorList>
    </citation>
    <scope>NUCLEOTIDE SEQUENCE [LARGE SCALE GENOMIC DNA]</scope>
    <source>
        <strain evidence="2 3">AF16</strain>
    </source>
</reference>
<dbReference type="PANTHER" id="PTHR15208">
    <property type="entry name" value="RECEPTOR-BINDING CANCER ANTIGEN EXPRESSED ON SISO CELLS CANCER ASSOCIATED SURFACE ANTIGEN RCAS1 ESTROGEN RECEPTOR-BINDING FRAGMENT- ASSOCIATED GENE 9 PROTEIN"/>
    <property type="match status" value="1"/>
</dbReference>
<reference evidence="2 3" key="2">
    <citation type="journal article" date="2011" name="PLoS Genet.">
        <title>Caenorhabditis briggsae recombinant inbred line genotypes reveal inter-strain incompatibility and the evolution of recombination.</title>
        <authorList>
            <person name="Ross J.A."/>
            <person name="Koboldt D.C."/>
            <person name="Staisch J.E."/>
            <person name="Chamberlin H.M."/>
            <person name="Gupta B.P."/>
            <person name="Miller R.D."/>
            <person name="Baird S.E."/>
            <person name="Haag E.S."/>
        </authorList>
    </citation>
    <scope>NUCLEOTIDE SEQUENCE [LARGE SCALE GENOMIC DNA]</scope>
    <source>
        <strain evidence="2 3">AF16</strain>
    </source>
</reference>
<dbReference type="WormBase" id="CBG16787">
    <property type="protein sequence ID" value="CBP30463"/>
    <property type="gene ID" value="WBGene00036629"/>
</dbReference>
<proteinExistence type="predicted"/>
<dbReference type="InterPro" id="IPR017025">
    <property type="entry name" value="Cancer-assoc_antigen_RCAS1"/>
</dbReference>